<dbReference type="Pfam" id="PF12833">
    <property type="entry name" value="HTH_18"/>
    <property type="match status" value="1"/>
</dbReference>
<evidence type="ECO:0000256" key="3">
    <source>
        <dbReference type="ARBA" id="ARBA00023125"/>
    </source>
</evidence>
<feature type="modified residue" description="4-aspartylphosphate" evidence="6">
    <location>
        <position position="55"/>
    </location>
</feature>
<dbReference type="GO" id="GO:0043565">
    <property type="term" value="F:sequence-specific DNA binding"/>
    <property type="evidence" value="ECO:0007669"/>
    <property type="project" value="InterPro"/>
</dbReference>
<evidence type="ECO:0000313" key="10">
    <source>
        <dbReference type="Proteomes" id="UP000823891"/>
    </source>
</evidence>
<keyword evidence="3" id="KW-0238">DNA-binding</keyword>
<dbReference type="Gene3D" id="1.10.10.60">
    <property type="entry name" value="Homeodomain-like"/>
    <property type="match status" value="2"/>
</dbReference>
<dbReference type="Gene3D" id="3.40.50.2300">
    <property type="match status" value="1"/>
</dbReference>
<keyword evidence="2" id="KW-0805">Transcription regulation</keyword>
<dbReference type="InterPro" id="IPR009057">
    <property type="entry name" value="Homeodomain-like_sf"/>
</dbReference>
<evidence type="ECO:0000259" key="7">
    <source>
        <dbReference type="PROSITE" id="PS01124"/>
    </source>
</evidence>
<dbReference type="SUPFAM" id="SSF52172">
    <property type="entry name" value="CheY-like"/>
    <property type="match status" value="1"/>
</dbReference>
<dbReference type="PANTHER" id="PTHR43280">
    <property type="entry name" value="ARAC-FAMILY TRANSCRIPTIONAL REGULATOR"/>
    <property type="match status" value="1"/>
</dbReference>
<dbReference type="SUPFAM" id="SSF46689">
    <property type="entry name" value="Homeodomain-like"/>
    <property type="match status" value="2"/>
</dbReference>
<dbReference type="GO" id="GO:0000160">
    <property type="term" value="P:phosphorelay signal transduction system"/>
    <property type="evidence" value="ECO:0007669"/>
    <property type="project" value="InterPro"/>
</dbReference>
<dbReference type="PANTHER" id="PTHR43280:SF28">
    <property type="entry name" value="HTH-TYPE TRANSCRIPTIONAL ACTIVATOR RHAS"/>
    <property type="match status" value="1"/>
</dbReference>
<comment type="caution">
    <text evidence="9">The sequence shown here is derived from an EMBL/GenBank/DDBJ whole genome shotgun (WGS) entry which is preliminary data.</text>
</comment>
<feature type="domain" description="HTH araC/xylS-type" evidence="7">
    <location>
        <begin position="356"/>
        <end position="454"/>
    </location>
</feature>
<evidence type="ECO:0000259" key="8">
    <source>
        <dbReference type="PROSITE" id="PS50110"/>
    </source>
</evidence>
<evidence type="ECO:0000313" key="9">
    <source>
        <dbReference type="EMBL" id="HJC23884.1"/>
    </source>
</evidence>
<evidence type="ECO:0000256" key="2">
    <source>
        <dbReference type="ARBA" id="ARBA00023015"/>
    </source>
</evidence>
<keyword evidence="6" id="KW-0597">Phosphoprotein</keyword>
<dbReference type="SMART" id="SM00448">
    <property type="entry name" value="REC"/>
    <property type="match status" value="1"/>
</dbReference>
<protein>
    <recommendedName>
        <fullName evidence="1">Stage 0 sporulation protein A homolog</fullName>
    </recommendedName>
</protein>
<dbReference type="Pfam" id="PF00072">
    <property type="entry name" value="Response_reg"/>
    <property type="match status" value="1"/>
</dbReference>
<feature type="domain" description="Response regulatory" evidence="8">
    <location>
        <begin position="3"/>
        <end position="120"/>
    </location>
</feature>
<dbReference type="InterPro" id="IPR018060">
    <property type="entry name" value="HTH_AraC"/>
</dbReference>
<evidence type="ECO:0000256" key="1">
    <source>
        <dbReference type="ARBA" id="ARBA00018672"/>
    </source>
</evidence>
<dbReference type="InterPro" id="IPR020449">
    <property type="entry name" value="Tscrpt_reg_AraC-type_HTH"/>
</dbReference>
<dbReference type="CDD" id="cd17536">
    <property type="entry name" value="REC_YesN-like"/>
    <property type="match status" value="1"/>
</dbReference>
<keyword evidence="4" id="KW-0804">Transcription</keyword>
<sequence length="455" mass="53492">MIKVYVLDDEKLVRAGIIGLIDWEKYDMEVVGDSGSSAETLEYLRGQEVDLLFSDLEMPGLSGIPFLQEVKRLRPGLQIVVLTMHQEFDLIQQALRLGILDYLTKAQIEEENVDAFMEGIRKRYLENVHYSRLEGRTVQDEECCIWIAEEQEGREEPAAFLARNGFHYETLGENHFLFSEEESGKKFRLRSLIEDYDGGASTLLELKQVKGAAFSRLEDALKTAGKGILFADRRPGCFSYTYTLSELLEKRPGISRREILRLCEKMEFLADKERYEKGMELIRNTVLTQEERMAVFYQFNLCWSEFSGKDFTGFFEEVNGFRWWYQWREWFDRIRMLVLERVGHIEERMDTLDAVHRALNHIRSHMDRDITLEELLRLTGMSKSHFSKNFKQVTGKTFITYLNDLRIESAKKYLMETKQSISWIARQVGYTDEHYFRRVFKERTGDSPGKYRENG</sequence>
<evidence type="ECO:0000256" key="5">
    <source>
        <dbReference type="ARBA" id="ARBA00024867"/>
    </source>
</evidence>
<comment type="function">
    <text evidence="5">May play the central regulatory role in sporulation. It may be an element of the effector pathway responsible for the activation of sporulation genes in response to nutritional stress. Spo0A may act in concert with spo0H (a sigma factor) to control the expression of some genes that are critical to the sporulation process.</text>
</comment>
<evidence type="ECO:0000256" key="4">
    <source>
        <dbReference type="ARBA" id="ARBA00023163"/>
    </source>
</evidence>
<name>A0A9D2NHL5_9FIRM</name>
<reference evidence="9" key="1">
    <citation type="journal article" date="2021" name="PeerJ">
        <title>Extensive microbial diversity within the chicken gut microbiome revealed by metagenomics and culture.</title>
        <authorList>
            <person name="Gilroy R."/>
            <person name="Ravi A."/>
            <person name="Getino M."/>
            <person name="Pursley I."/>
            <person name="Horton D.L."/>
            <person name="Alikhan N.F."/>
            <person name="Baker D."/>
            <person name="Gharbi K."/>
            <person name="Hall N."/>
            <person name="Watson M."/>
            <person name="Adriaenssens E.M."/>
            <person name="Foster-Nyarko E."/>
            <person name="Jarju S."/>
            <person name="Secka A."/>
            <person name="Antonio M."/>
            <person name="Oren A."/>
            <person name="Chaudhuri R.R."/>
            <person name="La Ragione R."/>
            <person name="Hildebrand F."/>
            <person name="Pallen M.J."/>
        </authorList>
    </citation>
    <scope>NUCLEOTIDE SEQUENCE</scope>
    <source>
        <strain evidence="9">USAMLcec2-132</strain>
    </source>
</reference>
<dbReference type="PROSITE" id="PS01124">
    <property type="entry name" value="HTH_ARAC_FAMILY_2"/>
    <property type="match status" value="1"/>
</dbReference>
<dbReference type="PRINTS" id="PR00032">
    <property type="entry name" value="HTHARAC"/>
</dbReference>
<dbReference type="InterPro" id="IPR001789">
    <property type="entry name" value="Sig_transdc_resp-reg_receiver"/>
</dbReference>
<dbReference type="GO" id="GO:0003700">
    <property type="term" value="F:DNA-binding transcription factor activity"/>
    <property type="evidence" value="ECO:0007669"/>
    <property type="project" value="InterPro"/>
</dbReference>
<dbReference type="PROSITE" id="PS00041">
    <property type="entry name" value="HTH_ARAC_FAMILY_1"/>
    <property type="match status" value="1"/>
</dbReference>
<dbReference type="PROSITE" id="PS50110">
    <property type="entry name" value="RESPONSE_REGULATORY"/>
    <property type="match status" value="1"/>
</dbReference>
<dbReference type="InterPro" id="IPR018062">
    <property type="entry name" value="HTH_AraC-typ_CS"/>
</dbReference>
<dbReference type="InterPro" id="IPR011006">
    <property type="entry name" value="CheY-like_superfamily"/>
</dbReference>
<evidence type="ECO:0000256" key="6">
    <source>
        <dbReference type="PROSITE-ProRule" id="PRU00169"/>
    </source>
</evidence>
<organism evidence="9 10">
    <name type="scientific">Candidatus Eisenbergiella merdavium</name>
    <dbReference type="NCBI Taxonomy" id="2838551"/>
    <lineage>
        <taxon>Bacteria</taxon>
        <taxon>Bacillati</taxon>
        <taxon>Bacillota</taxon>
        <taxon>Clostridia</taxon>
        <taxon>Lachnospirales</taxon>
        <taxon>Lachnospiraceae</taxon>
        <taxon>Eisenbergiella</taxon>
    </lineage>
</organism>
<dbReference type="EMBL" id="DWWS01000032">
    <property type="protein sequence ID" value="HJC23884.1"/>
    <property type="molecule type" value="Genomic_DNA"/>
</dbReference>
<accession>A0A9D2NHL5</accession>
<proteinExistence type="predicted"/>
<dbReference type="SMART" id="SM00342">
    <property type="entry name" value="HTH_ARAC"/>
    <property type="match status" value="1"/>
</dbReference>
<gene>
    <name evidence="9" type="ORF">H9761_09285</name>
</gene>
<dbReference type="AlphaFoldDB" id="A0A9D2NHL5"/>
<reference evidence="9" key="2">
    <citation type="submission" date="2021-04" db="EMBL/GenBank/DDBJ databases">
        <authorList>
            <person name="Gilroy R."/>
        </authorList>
    </citation>
    <scope>NUCLEOTIDE SEQUENCE</scope>
    <source>
        <strain evidence="9">USAMLcec2-132</strain>
    </source>
</reference>
<dbReference type="Proteomes" id="UP000823891">
    <property type="component" value="Unassembled WGS sequence"/>
</dbReference>